<gene>
    <name evidence="1" type="ORF">B9H04_06865</name>
</gene>
<organism evidence="1 2">
    <name type="scientific">Halorubrum ezzemoulense DSM 17463</name>
    <dbReference type="NCBI Taxonomy" id="1121945"/>
    <lineage>
        <taxon>Archaea</taxon>
        <taxon>Methanobacteriati</taxon>
        <taxon>Methanobacteriota</taxon>
        <taxon>Stenosarchaea group</taxon>
        <taxon>Halobacteria</taxon>
        <taxon>Halobacteriales</taxon>
        <taxon>Haloferacaceae</taxon>
        <taxon>Halorubrum</taxon>
    </lineage>
</organism>
<evidence type="ECO:0000313" key="2">
    <source>
        <dbReference type="Proteomes" id="UP000193587"/>
    </source>
</evidence>
<dbReference type="EMBL" id="NEDJ01000017">
    <property type="protein sequence ID" value="OSP08279.1"/>
    <property type="molecule type" value="Genomic_DNA"/>
</dbReference>
<evidence type="ECO:0000313" key="1">
    <source>
        <dbReference type="EMBL" id="OSP08279.1"/>
    </source>
</evidence>
<protein>
    <submittedName>
        <fullName evidence="1">Uncharacterized protein</fullName>
    </submittedName>
</protein>
<dbReference type="Proteomes" id="UP000193587">
    <property type="component" value="Unassembled WGS sequence"/>
</dbReference>
<comment type="caution">
    <text evidence="1">The sequence shown here is derived from an EMBL/GenBank/DDBJ whole genome shotgun (WGS) entry which is preliminary data.</text>
</comment>
<sequence>MADGTVYVGSRDNKLYVMDLTDVKNLIKTYSATSRGYFVLTELSPNLFTHINRLAGL</sequence>
<accession>A0A1X4H970</accession>
<dbReference type="AlphaFoldDB" id="A0A1X4H970"/>
<proteinExistence type="predicted"/>
<reference evidence="1 2" key="1">
    <citation type="submission" date="2017-04" db="EMBL/GenBank/DDBJ databases">
        <title>MLSA of the genus Halorubrum.</title>
        <authorList>
            <person name="De La Haba R."/>
            <person name="Sanchez-Porro C."/>
            <person name="Infante-Dominguez C."/>
            <person name="Ventosa A."/>
        </authorList>
    </citation>
    <scope>NUCLEOTIDE SEQUENCE [LARGE SCALE GENOMIC DNA]</scope>
    <source>
        <strain evidence="1 2">DSM 17463</strain>
    </source>
</reference>
<name>A0A1X4H970_HALEZ</name>